<keyword evidence="1" id="KW-0645">Protease</keyword>
<name>A0A1I3VYP0_9BACL</name>
<evidence type="ECO:0000313" key="2">
    <source>
        <dbReference type="EMBL" id="SFJ99336.1"/>
    </source>
</evidence>
<dbReference type="Proteomes" id="UP000198915">
    <property type="component" value="Unassembled WGS sequence"/>
</dbReference>
<keyword evidence="3" id="KW-1185">Reference proteome</keyword>
<dbReference type="Gene3D" id="2.40.10.120">
    <property type="match status" value="1"/>
</dbReference>
<dbReference type="SUPFAM" id="SSF50494">
    <property type="entry name" value="Trypsin-like serine proteases"/>
    <property type="match status" value="1"/>
</dbReference>
<dbReference type="InterPro" id="IPR009003">
    <property type="entry name" value="Peptidase_S1_PA"/>
</dbReference>
<evidence type="ECO:0000313" key="3">
    <source>
        <dbReference type="Proteomes" id="UP000198915"/>
    </source>
</evidence>
<keyword evidence="1" id="KW-0720">Serine protease</keyword>
<dbReference type="EMBL" id="FORT01000007">
    <property type="protein sequence ID" value="SFJ99336.1"/>
    <property type="molecule type" value="Genomic_DNA"/>
</dbReference>
<accession>A0A1I3VYP0</accession>
<gene>
    <name evidence="2" type="ORF">SAMN05518846_107209</name>
</gene>
<sequence length="98" mass="10399">MLVFASTGTRGSPLGLENSVTAGIISAKNRRLQVAKRLYEEIFQTDAAINPGNSGGPLINLNGEVIGLNAFIIQSSQCLGFAIGIDALKSQLEQYAFK</sequence>
<dbReference type="PANTHER" id="PTHR22939">
    <property type="entry name" value="SERINE PROTEASE FAMILY S1C HTRA-RELATED"/>
    <property type="match status" value="1"/>
</dbReference>
<dbReference type="Pfam" id="PF13365">
    <property type="entry name" value="Trypsin_2"/>
    <property type="match status" value="1"/>
</dbReference>
<protein>
    <submittedName>
        <fullName evidence="2">Trypsin-like peptidase domain-containing protein</fullName>
    </submittedName>
</protein>
<dbReference type="AlphaFoldDB" id="A0A1I3VYP0"/>
<dbReference type="STRING" id="1884381.SAMN05518846_107209"/>
<dbReference type="GeneID" id="301132294"/>
<reference evidence="3" key="1">
    <citation type="submission" date="2016-10" db="EMBL/GenBank/DDBJ databases">
        <authorList>
            <person name="Varghese N."/>
            <person name="Submissions S."/>
        </authorList>
    </citation>
    <scope>NUCLEOTIDE SEQUENCE [LARGE SCALE GENOMIC DNA]</scope>
    <source>
        <strain evidence="3">OK042</strain>
    </source>
</reference>
<dbReference type="GO" id="GO:0004252">
    <property type="term" value="F:serine-type endopeptidase activity"/>
    <property type="evidence" value="ECO:0007669"/>
    <property type="project" value="InterPro"/>
</dbReference>
<dbReference type="GO" id="GO:0006508">
    <property type="term" value="P:proteolysis"/>
    <property type="evidence" value="ECO:0007669"/>
    <property type="project" value="InterPro"/>
</dbReference>
<dbReference type="PANTHER" id="PTHR22939:SF129">
    <property type="entry name" value="SERINE PROTEASE HTRA2, MITOCHONDRIAL"/>
    <property type="match status" value="1"/>
</dbReference>
<dbReference type="PRINTS" id="PR00834">
    <property type="entry name" value="PROTEASES2C"/>
</dbReference>
<dbReference type="RefSeq" id="WP_092268783.1">
    <property type="nucleotide sequence ID" value="NZ_CP176856.1"/>
</dbReference>
<organism evidence="2 3">
    <name type="scientific">Brevibacillus centrosporus</name>
    <dbReference type="NCBI Taxonomy" id="54910"/>
    <lineage>
        <taxon>Bacteria</taxon>
        <taxon>Bacillati</taxon>
        <taxon>Bacillota</taxon>
        <taxon>Bacilli</taxon>
        <taxon>Bacillales</taxon>
        <taxon>Paenibacillaceae</taxon>
        <taxon>Brevibacillus</taxon>
    </lineage>
</organism>
<evidence type="ECO:0000256" key="1">
    <source>
        <dbReference type="ARBA" id="ARBA00022825"/>
    </source>
</evidence>
<proteinExistence type="predicted"/>
<dbReference type="InterPro" id="IPR001940">
    <property type="entry name" value="Peptidase_S1C"/>
</dbReference>
<keyword evidence="1" id="KW-0378">Hydrolase</keyword>